<evidence type="ECO:0000313" key="3">
    <source>
        <dbReference type="EMBL" id="KZT30168.1"/>
    </source>
</evidence>
<proteinExistence type="predicted"/>
<name>A0A165VTM6_9AGAM</name>
<dbReference type="EMBL" id="KV425552">
    <property type="protein sequence ID" value="KZT30168.1"/>
    <property type="molecule type" value="Genomic_DNA"/>
</dbReference>
<protein>
    <submittedName>
        <fullName evidence="3">Uncharacterized protein</fullName>
    </submittedName>
</protein>
<dbReference type="InParanoid" id="A0A165VTM6"/>
<evidence type="ECO:0000313" key="4">
    <source>
        <dbReference type="Proteomes" id="UP000076761"/>
    </source>
</evidence>
<feature type="chain" id="PRO_5007868210" evidence="2">
    <location>
        <begin position="18"/>
        <end position="183"/>
    </location>
</feature>
<sequence length="183" mass="20160">MTTTINTSFIFIRGIWCTWPSLDASATDATRTTLTNNDFYALPNVNVTPKNSVELSDEVNSCLYASRVELSNKSWLLAVVNGQQTENNRQTGIVHSAYDQATDAAPLGRQRPTQMARRLRTHIRATARREGGRGAAGLQMRRVRPGRIVRPGRGGEDAGRTGLAAHAWAPPPQDTIRPIPQRL</sequence>
<keyword evidence="4" id="KW-1185">Reference proteome</keyword>
<dbReference type="AlphaFoldDB" id="A0A165VTM6"/>
<keyword evidence="2" id="KW-0732">Signal</keyword>
<evidence type="ECO:0000256" key="2">
    <source>
        <dbReference type="SAM" id="SignalP"/>
    </source>
</evidence>
<accession>A0A165VTM6</accession>
<gene>
    <name evidence="3" type="ORF">NEOLEDRAFT_314346</name>
</gene>
<evidence type="ECO:0000256" key="1">
    <source>
        <dbReference type="SAM" id="MobiDB-lite"/>
    </source>
</evidence>
<organism evidence="3 4">
    <name type="scientific">Neolentinus lepideus HHB14362 ss-1</name>
    <dbReference type="NCBI Taxonomy" id="1314782"/>
    <lineage>
        <taxon>Eukaryota</taxon>
        <taxon>Fungi</taxon>
        <taxon>Dikarya</taxon>
        <taxon>Basidiomycota</taxon>
        <taxon>Agaricomycotina</taxon>
        <taxon>Agaricomycetes</taxon>
        <taxon>Gloeophyllales</taxon>
        <taxon>Gloeophyllaceae</taxon>
        <taxon>Neolentinus</taxon>
    </lineage>
</organism>
<feature type="region of interest" description="Disordered" evidence="1">
    <location>
        <begin position="147"/>
        <end position="183"/>
    </location>
</feature>
<dbReference type="Proteomes" id="UP000076761">
    <property type="component" value="Unassembled WGS sequence"/>
</dbReference>
<feature type="signal peptide" evidence="2">
    <location>
        <begin position="1"/>
        <end position="17"/>
    </location>
</feature>
<reference evidence="3 4" key="1">
    <citation type="journal article" date="2016" name="Mol. Biol. Evol.">
        <title>Comparative Genomics of Early-Diverging Mushroom-Forming Fungi Provides Insights into the Origins of Lignocellulose Decay Capabilities.</title>
        <authorList>
            <person name="Nagy L.G."/>
            <person name="Riley R."/>
            <person name="Tritt A."/>
            <person name="Adam C."/>
            <person name="Daum C."/>
            <person name="Floudas D."/>
            <person name="Sun H."/>
            <person name="Yadav J.S."/>
            <person name="Pangilinan J."/>
            <person name="Larsson K.H."/>
            <person name="Matsuura K."/>
            <person name="Barry K."/>
            <person name="Labutti K."/>
            <person name="Kuo R."/>
            <person name="Ohm R.A."/>
            <person name="Bhattacharya S.S."/>
            <person name="Shirouzu T."/>
            <person name="Yoshinaga Y."/>
            <person name="Martin F.M."/>
            <person name="Grigoriev I.V."/>
            <person name="Hibbett D.S."/>
        </authorList>
    </citation>
    <scope>NUCLEOTIDE SEQUENCE [LARGE SCALE GENOMIC DNA]</scope>
    <source>
        <strain evidence="3 4">HHB14362 ss-1</strain>
    </source>
</reference>